<sequence length="85" mass="9831">MQTKRIVILTDLGQVLPINVKWSARFSTPTNIARYVKPLIGSPFVAAICRGFVWTGHSDWAYKYDSLPIWRDTMSMQENNDTLWL</sequence>
<name>A0A6M3JJF2_9ZZZZ</name>
<reference evidence="1" key="1">
    <citation type="submission" date="2020-03" db="EMBL/GenBank/DDBJ databases">
        <title>The deep terrestrial virosphere.</title>
        <authorList>
            <person name="Holmfeldt K."/>
            <person name="Nilsson E."/>
            <person name="Simone D."/>
            <person name="Lopez-Fernandez M."/>
            <person name="Wu X."/>
            <person name="de Brujin I."/>
            <person name="Lundin D."/>
            <person name="Andersson A."/>
            <person name="Bertilsson S."/>
            <person name="Dopson M."/>
        </authorList>
    </citation>
    <scope>NUCLEOTIDE SEQUENCE</scope>
    <source>
        <strain evidence="1">MM415A04970</strain>
    </source>
</reference>
<evidence type="ECO:0000313" key="1">
    <source>
        <dbReference type="EMBL" id="QJA69192.1"/>
    </source>
</evidence>
<dbReference type="AlphaFoldDB" id="A0A6M3JJF2"/>
<gene>
    <name evidence="1" type="ORF">MM415A04970_0004</name>
</gene>
<dbReference type="EMBL" id="MT141685">
    <property type="protein sequence ID" value="QJA69192.1"/>
    <property type="molecule type" value="Genomic_DNA"/>
</dbReference>
<proteinExistence type="predicted"/>
<protein>
    <submittedName>
        <fullName evidence="1">Uncharacterized protein</fullName>
    </submittedName>
</protein>
<accession>A0A6M3JJF2</accession>
<organism evidence="1">
    <name type="scientific">viral metagenome</name>
    <dbReference type="NCBI Taxonomy" id="1070528"/>
    <lineage>
        <taxon>unclassified sequences</taxon>
        <taxon>metagenomes</taxon>
        <taxon>organismal metagenomes</taxon>
    </lineage>
</organism>